<feature type="compositionally biased region" description="Polar residues" evidence="1">
    <location>
        <begin position="254"/>
        <end position="265"/>
    </location>
</feature>
<evidence type="ECO:0000256" key="1">
    <source>
        <dbReference type="SAM" id="MobiDB-lite"/>
    </source>
</evidence>
<dbReference type="EMBL" id="KB742853">
    <property type="protein sequence ID" value="EOB03488.1"/>
    <property type="molecule type" value="Genomic_DNA"/>
</dbReference>
<name>R0LSW3_ANAPL</name>
<dbReference type="AlphaFoldDB" id="R0LSW3"/>
<proteinExistence type="predicted"/>
<protein>
    <submittedName>
        <fullName evidence="2">Uncharacterized protein</fullName>
    </submittedName>
</protein>
<sequence>MTQTKVKYLPRMTTPSYREDTPQYYTSLKAFIITEDIVKQGIRSYSNFYELENAQHELFSSFPHSLAHNHSSAQKASMERGTSKPLQAQHMLVLTNKACELGPEDRIKSTDYYYKCNSKEPENSENQVSHKVLEPHRVTNPPRKYLRPYQCHVGEPLPFLSFSTPYLPEVARSKNTDSNNASKQFVMLLQTSKRENVHLRDSCQSETPLLFKELNFGAQLSPVLGAQTIAGRAHPQAVAQHMGWEKRKQKESLQQKCGHTSSSQL</sequence>
<reference evidence="3" key="1">
    <citation type="journal article" date="2013" name="Nat. Genet.">
        <title>The duck genome and transcriptome provide insight into an avian influenza virus reservoir species.</title>
        <authorList>
            <person name="Huang Y."/>
            <person name="Li Y."/>
            <person name="Burt D.W."/>
            <person name="Chen H."/>
            <person name="Zhang Y."/>
            <person name="Qian W."/>
            <person name="Kim H."/>
            <person name="Gan S."/>
            <person name="Zhao Y."/>
            <person name="Li J."/>
            <person name="Yi K."/>
            <person name="Feng H."/>
            <person name="Zhu P."/>
            <person name="Li B."/>
            <person name="Liu Q."/>
            <person name="Fairley S."/>
            <person name="Magor K.E."/>
            <person name="Du Z."/>
            <person name="Hu X."/>
            <person name="Goodman L."/>
            <person name="Tafer H."/>
            <person name="Vignal A."/>
            <person name="Lee T."/>
            <person name="Kim K.W."/>
            <person name="Sheng Z."/>
            <person name="An Y."/>
            <person name="Searle S."/>
            <person name="Herrero J."/>
            <person name="Groenen M.A."/>
            <person name="Crooijmans R.P."/>
            <person name="Faraut T."/>
            <person name="Cai Q."/>
            <person name="Webster R.G."/>
            <person name="Aldridge J.R."/>
            <person name="Warren W.C."/>
            <person name="Bartschat S."/>
            <person name="Kehr S."/>
            <person name="Marz M."/>
            <person name="Stadler P.F."/>
            <person name="Smith J."/>
            <person name="Kraus R.H."/>
            <person name="Zhao Y."/>
            <person name="Ren L."/>
            <person name="Fei J."/>
            <person name="Morisson M."/>
            <person name="Kaiser P."/>
            <person name="Griffin D.K."/>
            <person name="Rao M."/>
            <person name="Pitel F."/>
            <person name="Wang J."/>
            <person name="Li N."/>
        </authorList>
    </citation>
    <scope>NUCLEOTIDE SEQUENCE [LARGE SCALE GENOMIC DNA]</scope>
</reference>
<feature type="region of interest" description="Disordered" evidence="1">
    <location>
        <begin position="237"/>
        <end position="265"/>
    </location>
</feature>
<evidence type="ECO:0000313" key="2">
    <source>
        <dbReference type="EMBL" id="EOB03488.1"/>
    </source>
</evidence>
<accession>R0LSW3</accession>
<gene>
    <name evidence="2" type="ORF">Anapl_04169</name>
</gene>
<keyword evidence="3" id="KW-1185">Reference proteome</keyword>
<dbReference type="Proteomes" id="UP000296049">
    <property type="component" value="Unassembled WGS sequence"/>
</dbReference>
<evidence type="ECO:0000313" key="3">
    <source>
        <dbReference type="Proteomes" id="UP000296049"/>
    </source>
</evidence>
<organism evidence="2 3">
    <name type="scientific">Anas platyrhynchos</name>
    <name type="common">Mallard</name>
    <name type="synonym">Anas boschas</name>
    <dbReference type="NCBI Taxonomy" id="8839"/>
    <lineage>
        <taxon>Eukaryota</taxon>
        <taxon>Metazoa</taxon>
        <taxon>Chordata</taxon>
        <taxon>Craniata</taxon>
        <taxon>Vertebrata</taxon>
        <taxon>Euteleostomi</taxon>
        <taxon>Archelosauria</taxon>
        <taxon>Archosauria</taxon>
        <taxon>Dinosauria</taxon>
        <taxon>Saurischia</taxon>
        <taxon>Theropoda</taxon>
        <taxon>Coelurosauria</taxon>
        <taxon>Aves</taxon>
        <taxon>Neognathae</taxon>
        <taxon>Galloanserae</taxon>
        <taxon>Anseriformes</taxon>
        <taxon>Anatidae</taxon>
        <taxon>Anatinae</taxon>
        <taxon>Anas</taxon>
    </lineage>
</organism>
<feature type="compositionally biased region" description="Basic and acidic residues" evidence="1">
    <location>
        <begin position="243"/>
        <end position="253"/>
    </location>
</feature>